<comment type="subcellular location">
    <subcellularLocation>
        <location evidence="1">Secreted</location>
    </subcellularLocation>
</comment>
<evidence type="ECO:0000256" key="2">
    <source>
        <dbReference type="ARBA" id="ARBA00010968"/>
    </source>
</evidence>
<keyword evidence="8" id="KW-1185">Reference proteome</keyword>
<feature type="transmembrane region" description="Helical" evidence="5">
    <location>
        <begin position="265"/>
        <end position="282"/>
    </location>
</feature>
<organism evidence="7 8">
    <name type="scientific">Candolleomyces eurysporus</name>
    <dbReference type="NCBI Taxonomy" id="2828524"/>
    <lineage>
        <taxon>Eukaryota</taxon>
        <taxon>Fungi</taxon>
        <taxon>Dikarya</taxon>
        <taxon>Basidiomycota</taxon>
        <taxon>Agaricomycotina</taxon>
        <taxon>Agaricomycetes</taxon>
        <taxon>Agaricomycetidae</taxon>
        <taxon>Agaricales</taxon>
        <taxon>Agaricineae</taxon>
        <taxon>Psathyrellaceae</taxon>
        <taxon>Candolleomyces</taxon>
    </lineage>
</organism>
<keyword evidence="5" id="KW-0812">Transmembrane</keyword>
<feature type="region of interest" description="Disordered" evidence="4">
    <location>
        <begin position="289"/>
        <end position="385"/>
    </location>
</feature>
<dbReference type="Proteomes" id="UP001140091">
    <property type="component" value="Unassembled WGS sequence"/>
</dbReference>
<name>A0A9W8MH33_9AGAR</name>
<feature type="compositionally biased region" description="Polar residues" evidence="4">
    <location>
        <begin position="34"/>
        <end position="53"/>
    </location>
</feature>
<dbReference type="OrthoDB" id="2502001at2759"/>
<keyword evidence="5" id="KW-1133">Transmembrane helix</keyword>
<dbReference type="GO" id="GO:0005179">
    <property type="term" value="F:hormone activity"/>
    <property type="evidence" value="ECO:0007669"/>
    <property type="project" value="InterPro"/>
</dbReference>
<feature type="compositionally biased region" description="Basic and acidic residues" evidence="4">
    <location>
        <begin position="296"/>
        <end position="305"/>
    </location>
</feature>
<comment type="caution">
    <text evidence="7">The sequence shown here is derived from an EMBL/GenBank/DDBJ whole genome shotgun (WGS) entry which is preliminary data.</text>
</comment>
<evidence type="ECO:0000256" key="4">
    <source>
        <dbReference type="SAM" id="MobiDB-lite"/>
    </source>
</evidence>
<evidence type="ECO:0000313" key="7">
    <source>
        <dbReference type="EMBL" id="KAJ2931730.1"/>
    </source>
</evidence>
<feature type="non-terminal residue" evidence="7">
    <location>
        <position position="1"/>
    </location>
</feature>
<keyword evidence="3" id="KW-0964">Secreted</keyword>
<accession>A0A9W8MH33</accession>
<reference evidence="7" key="1">
    <citation type="submission" date="2022-06" db="EMBL/GenBank/DDBJ databases">
        <title>Genome Sequence of Candolleomyces eurysporus.</title>
        <authorList>
            <person name="Buettner E."/>
        </authorList>
    </citation>
    <scope>NUCLEOTIDE SEQUENCE</scope>
    <source>
        <strain evidence="7">VTCC 930004</strain>
    </source>
</reference>
<feature type="compositionally biased region" description="Basic residues" evidence="4">
    <location>
        <begin position="373"/>
        <end position="385"/>
    </location>
</feature>
<dbReference type="EMBL" id="JANBPK010000806">
    <property type="protein sequence ID" value="KAJ2931730.1"/>
    <property type="molecule type" value="Genomic_DNA"/>
</dbReference>
<keyword evidence="5" id="KW-0472">Membrane</keyword>
<dbReference type="GO" id="GO:0005576">
    <property type="term" value="C:extracellular region"/>
    <property type="evidence" value="ECO:0007669"/>
    <property type="project" value="UniProtKB-SubCell"/>
</dbReference>
<comment type="similarity">
    <text evidence="2">Belongs to the GnRH family.</text>
</comment>
<evidence type="ECO:0000313" key="8">
    <source>
        <dbReference type="Proteomes" id="UP001140091"/>
    </source>
</evidence>
<evidence type="ECO:0000256" key="6">
    <source>
        <dbReference type="SAM" id="SignalP"/>
    </source>
</evidence>
<gene>
    <name evidence="7" type="ORF">H1R20_g5335</name>
</gene>
<sequence length="385" mass="42488">MKLNAALLGGLLTLCSIPVQAQYFSEGWKPGQPVQDTATAANPASTGWSPGQKSGSDSSEGTSASSFDFNKFLVSTLNKLGFNVSLPEATGHGLWDERIPLITDDNYQDLIVNEQFASDEEASKRTWALIITTSASNKAEAISKFVDQMFDSAYNTSVDENDLPNVRWGRIDYFNVTYLTTKWNVWQAPYLVILKDRGQTLRFYRPTQIRVREDAFREFLLTEGYLDSRPWSGLWAPGGEREWILELVAVYMTKAYNVFVKVPKFLIYIISGGLGSIILSFMHRPSKEQKQNAIREAQEKARRDATAAAAAAAAPPITPKVEESSPTKSSQQENSKKKGKALKADDKSSKGSTSSVAESSSPETRSSPAKTRSSARQKKGKKATQ</sequence>
<protein>
    <submittedName>
        <fullName evidence="7">Uncharacterized protein</fullName>
    </submittedName>
</protein>
<proteinExistence type="inferred from homology"/>
<keyword evidence="6" id="KW-0732">Signal</keyword>
<evidence type="ECO:0000256" key="3">
    <source>
        <dbReference type="ARBA" id="ARBA00022525"/>
    </source>
</evidence>
<feature type="compositionally biased region" description="Low complexity" evidence="4">
    <location>
        <begin position="350"/>
        <end position="369"/>
    </location>
</feature>
<feature type="signal peptide" evidence="6">
    <location>
        <begin position="1"/>
        <end position="21"/>
    </location>
</feature>
<feature type="chain" id="PRO_5040732101" evidence="6">
    <location>
        <begin position="22"/>
        <end position="385"/>
    </location>
</feature>
<evidence type="ECO:0000256" key="5">
    <source>
        <dbReference type="SAM" id="Phobius"/>
    </source>
</evidence>
<feature type="region of interest" description="Disordered" evidence="4">
    <location>
        <begin position="34"/>
        <end position="62"/>
    </location>
</feature>
<dbReference type="InterPro" id="IPR002012">
    <property type="entry name" value="GnRH"/>
</dbReference>
<evidence type="ECO:0000256" key="1">
    <source>
        <dbReference type="ARBA" id="ARBA00004613"/>
    </source>
</evidence>
<dbReference type="PROSITE" id="PS00473">
    <property type="entry name" value="GNRH"/>
    <property type="match status" value="1"/>
</dbReference>
<dbReference type="AlphaFoldDB" id="A0A9W8MH33"/>